<evidence type="ECO:0000313" key="3">
    <source>
        <dbReference type="Proteomes" id="UP000265520"/>
    </source>
</evidence>
<reference evidence="2 3" key="1">
    <citation type="journal article" date="2018" name="Front. Plant Sci.">
        <title>Red Clover (Trifolium pratense) and Zigzag Clover (T. medium) - A Picture of Genomic Similarities and Differences.</title>
        <authorList>
            <person name="Dluhosova J."/>
            <person name="Istvanek J."/>
            <person name="Nedelnik J."/>
            <person name="Repkova J."/>
        </authorList>
    </citation>
    <scope>NUCLEOTIDE SEQUENCE [LARGE SCALE GENOMIC DNA]</scope>
    <source>
        <strain evidence="3">cv. 10/8</strain>
        <tissue evidence="2">Leaf</tissue>
    </source>
</reference>
<evidence type="ECO:0000256" key="1">
    <source>
        <dbReference type="SAM" id="MobiDB-lite"/>
    </source>
</evidence>
<dbReference type="EMBL" id="LXQA010410208">
    <property type="protein sequence ID" value="MCI50018.1"/>
    <property type="molecule type" value="Genomic_DNA"/>
</dbReference>
<comment type="caution">
    <text evidence="2">The sequence shown here is derived from an EMBL/GenBank/DDBJ whole genome shotgun (WGS) entry which is preliminary data.</text>
</comment>
<accession>A0A392SM94</accession>
<feature type="region of interest" description="Disordered" evidence="1">
    <location>
        <begin position="10"/>
        <end position="33"/>
    </location>
</feature>
<evidence type="ECO:0000313" key="2">
    <source>
        <dbReference type="EMBL" id="MCI50018.1"/>
    </source>
</evidence>
<organism evidence="2 3">
    <name type="scientific">Trifolium medium</name>
    <dbReference type="NCBI Taxonomy" id="97028"/>
    <lineage>
        <taxon>Eukaryota</taxon>
        <taxon>Viridiplantae</taxon>
        <taxon>Streptophyta</taxon>
        <taxon>Embryophyta</taxon>
        <taxon>Tracheophyta</taxon>
        <taxon>Spermatophyta</taxon>
        <taxon>Magnoliopsida</taxon>
        <taxon>eudicotyledons</taxon>
        <taxon>Gunneridae</taxon>
        <taxon>Pentapetalae</taxon>
        <taxon>rosids</taxon>
        <taxon>fabids</taxon>
        <taxon>Fabales</taxon>
        <taxon>Fabaceae</taxon>
        <taxon>Papilionoideae</taxon>
        <taxon>50 kb inversion clade</taxon>
        <taxon>NPAAA clade</taxon>
        <taxon>Hologalegina</taxon>
        <taxon>IRL clade</taxon>
        <taxon>Trifolieae</taxon>
        <taxon>Trifolium</taxon>
    </lineage>
</organism>
<proteinExistence type="predicted"/>
<dbReference type="Proteomes" id="UP000265520">
    <property type="component" value="Unassembled WGS sequence"/>
</dbReference>
<protein>
    <submittedName>
        <fullName evidence="2">Uncharacterized protein</fullName>
    </submittedName>
</protein>
<keyword evidence="3" id="KW-1185">Reference proteome</keyword>
<dbReference type="AlphaFoldDB" id="A0A392SM94"/>
<name>A0A392SM94_9FABA</name>
<sequence>MVKNGNFVMERNGGSGFTAKRRRRCKQARQNSSHWINSSLSSQDIFLLSWHLTPHRRVALH</sequence>